<organism evidence="1 2">
    <name type="scientific">Candidatus Cryptobacteroides merdipullorum</name>
    <dbReference type="NCBI Taxonomy" id="2840771"/>
    <lineage>
        <taxon>Bacteria</taxon>
        <taxon>Pseudomonadati</taxon>
        <taxon>Bacteroidota</taxon>
        <taxon>Bacteroidia</taxon>
        <taxon>Bacteroidales</taxon>
        <taxon>Candidatus Cryptobacteroides</taxon>
    </lineage>
</organism>
<dbReference type="AlphaFoldDB" id="A0A9D1KIM5"/>
<sequence>MKKFLLTEALLLMLTSCGGNSGLETLGEVESYISDEPERALYVLDSLGDAGVRGGEARAKYAMLRSMALDKNYIDVADDSLINVAVEWYSRRGDADGPQNWQIADLPVTG</sequence>
<dbReference type="EMBL" id="DVLC01000114">
    <property type="protein sequence ID" value="HIT47424.1"/>
    <property type="molecule type" value="Genomic_DNA"/>
</dbReference>
<name>A0A9D1KIM5_9BACT</name>
<evidence type="ECO:0000313" key="1">
    <source>
        <dbReference type="EMBL" id="HIT47424.1"/>
    </source>
</evidence>
<protein>
    <submittedName>
        <fullName evidence="1">Uncharacterized protein</fullName>
    </submittedName>
</protein>
<gene>
    <name evidence="1" type="ORF">IAC35_06165</name>
</gene>
<proteinExistence type="predicted"/>
<dbReference type="Proteomes" id="UP000886881">
    <property type="component" value="Unassembled WGS sequence"/>
</dbReference>
<reference evidence="1" key="2">
    <citation type="journal article" date="2021" name="PeerJ">
        <title>Extensive microbial diversity within the chicken gut microbiome revealed by metagenomics and culture.</title>
        <authorList>
            <person name="Gilroy R."/>
            <person name="Ravi A."/>
            <person name="Getino M."/>
            <person name="Pursley I."/>
            <person name="Horton D.L."/>
            <person name="Alikhan N.F."/>
            <person name="Baker D."/>
            <person name="Gharbi K."/>
            <person name="Hall N."/>
            <person name="Watson M."/>
            <person name="Adriaenssens E.M."/>
            <person name="Foster-Nyarko E."/>
            <person name="Jarju S."/>
            <person name="Secka A."/>
            <person name="Antonio M."/>
            <person name="Oren A."/>
            <person name="Chaudhuri R.R."/>
            <person name="La Ragione R."/>
            <person name="Hildebrand F."/>
            <person name="Pallen M.J."/>
        </authorList>
    </citation>
    <scope>NUCLEOTIDE SEQUENCE</scope>
    <source>
        <strain evidence="1">ChiHecec2B26-709</strain>
    </source>
</reference>
<reference evidence="1" key="1">
    <citation type="submission" date="2020-10" db="EMBL/GenBank/DDBJ databases">
        <authorList>
            <person name="Gilroy R."/>
        </authorList>
    </citation>
    <scope>NUCLEOTIDE SEQUENCE</scope>
    <source>
        <strain evidence="1">ChiHecec2B26-709</strain>
    </source>
</reference>
<evidence type="ECO:0000313" key="2">
    <source>
        <dbReference type="Proteomes" id="UP000886881"/>
    </source>
</evidence>
<accession>A0A9D1KIM5</accession>
<comment type="caution">
    <text evidence="1">The sequence shown here is derived from an EMBL/GenBank/DDBJ whole genome shotgun (WGS) entry which is preliminary data.</text>
</comment>